<proteinExistence type="predicted"/>
<gene>
    <name evidence="1" type="ORF">PHSY_003754</name>
</gene>
<dbReference type="EMBL" id="DF238801">
    <property type="protein sequence ID" value="GAC96174.1"/>
    <property type="molecule type" value="Genomic_DNA"/>
</dbReference>
<dbReference type="HOGENOM" id="CLU_2198114_0_0_1"/>
<name>R9P4E3_PSEHS</name>
<evidence type="ECO:0000313" key="1">
    <source>
        <dbReference type="EMBL" id="GAC96174.1"/>
    </source>
</evidence>
<sequence length="108" mass="12101">MQAGRRSSLTTQKIHSVPSGATRCTTTSYGDCFMEWSFVSQSDCLLSVGVRSVKKSSYLVDNVDERAAASRAEDEKDTLYQCLALGCEVCLCGTMRVNCKDMWKRFRH</sequence>
<dbReference type="AlphaFoldDB" id="R9P4E3"/>
<keyword evidence="2" id="KW-1185">Reference proteome</keyword>
<reference evidence="2" key="1">
    <citation type="journal article" date="2013" name="Genome Announc.">
        <title>Draft genome sequence of the basidiomycetous yeast-like fungus Pseudozyma hubeiensis SY62, which produces an abundant amount of the biosurfactant mannosylerythritol lipids.</title>
        <authorList>
            <person name="Konishi M."/>
            <person name="Hatada Y."/>
            <person name="Horiuchi J."/>
        </authorList>
    </citation>
    <scope>NUCLEOTIDE SEQUENCE [LARGE SCALE GENOMIC DNA]</scope>
    <source>
        <strain evidence="2">SY62</strain>
    </source>
</reference>
<accession>R9P4E3</accession>
<dbReference type="GeneID" id="24109040"/>
<dbReference type="Proteomes" id="UP000014071">
    <property type="component" value="Unassembled WGS sequence"/>
</dbReference>
<organism evidence="1 2">
    <name type="scientific">Pseudozyma hubeiensis (strain SY62)</name>
    <name type="common">Yeast</name>
    <dbReference type="NCBI Taxonomy" id="1305764"/>
    <lineage>
        <taxon>Eukaryota</taxon>
        <taxon>Fungi</taxon>
        <taxon>Dikarya</taxon>
        <taxon>Basidiomycota</taxon>
        <taxon>Ustilaginomycotina</taxon>
        <taxon>Ustilaginomycetes</taxon>
        <taxon>Ustilaginales</taxon>
        <taxon>Ustilaginaceae</taxon>
        <taxon>Pseudozyma</taxon>
    </lineage>
</organism>
<dbReference type="RefSeq" id="XP_012189761.1">
    <property type="nucleotide sequence ID" value="XM_012334371.1"/>
</dbReference>
<evidence type="ECO:0000313" key="2">
    <source>
        <dbReference type="Proteomes" id="UP000014071"/>
    </source>
</evidence>
<protein>
    <submittedName>
        <fullName evidence="1">Uncharacterized protein</fullName>
    </submittedName>
</protein>